<evidence type="ECO:0000313" key="4">
    <source>
        <dbReference type="Proteomes" id="UP001628156"/>
    </source>
</evidence>
<comment type="caution">
    <text evidence="3">The sequence shown here is derived from an EMBL/GenBank/DDBJ whole genome shotgun (WGS) entry which is preliminary data.</text>
</comment>
<proteinExistence type="predicted"/>
<evidence type="ECO:0000256" key="1">
    <source>
        <dbReference type="ARBA" id="ARBA00022741"/>
    </source>
</evidence>
<protein>
    <recommendedName>
        <fullName evidence="5">Heat shock protein 70</fullName>
    </recommendedName>
</protein>
<keyword evidence="1" id="KW-0547">Nucleotide-binding</keyword>
<dbReference type="SUPFAM" id="SSF53067">
    <property type="entry name" value="Actin-like ATPase domain"/>
    <property type="match status" value="2"/>
</dbReference>
<keyword evidence="4" id="KW-1185">Reference proteome</keyword>
<keyword evidence="2" id="KW-0067">ATP-binding</keyword>
<dbReference type="InterPro" id="IPR013126">
    <property type="entry name" value="Hsp_70_fam"/>
</dbReference>
<gene>
    <name evidence="3" type="ORF">ENUP19_0121G0192</name>
</gene>
<evidence type="ECO:0000313" key="3">
    <source>
        <dbReference type="EMBL" id="GAB1222831.1"/>
    </source>
</evidence>
<dbReference type="Pfam" id="PF00012">
    <property type="entry name" value="HSP70"/>
    <property type="match status" value="2"/>
</dbReference>
<reference evidence="3 4" key="1">
    <citation type="journal article" date="2019" name="PLoS Negl. Trop. Dis.">
        <title>Whole genome sequencing of Entamoeba nuttalli reveals mammalian host-related molecular signatures and a novel octapeptide-repeat surface protein.</title>
        <authorList>
            <person name="Tanaka M."/>
            <person name="Makiuchi T."/>
            <person name="Komiyama T."/>
            <person name="Shiina T."/>
            <person name="Osaki K."/>
            <person name="Tachibana H."/>
        </authorList>
    </citation>
    <scope>NUCLEOTIDE SEQUENCE [LARGE SCALE GENOMIC DNA]</scope>
    <source>
        <strain evidence="3 4">P19-061405</strain>
    </source>
</reference>
<accession>A0ABQ0DJ21</accession>
<organism evidence="3 4">
    <name type="scientific">Entamoeba nuttalli</name>
    <dbReference type="NCBI Taxonomy" id="412467"/>
    <lineage>
        <taxon>Eukaryota</taxon>
        <taxon>Amoebozoa</taxon>
        <taxon>Evosea</taxon>
        <taxon>Archamoebae</taxon>
        <taxon>Mastigamoebida</taxon>
        <taxon>Entamoebidae</taxon>
        <taxon>Entamoeba</taxon>
    </lineage>
</organism>
<name>A0ABQ0DJ21_9EUKA</name>
<dbReference type="PANTHER" id="PTHR19375">
    <property type="entry name" value="HEAT SHOCK PROTEIN 70KDA"/>
    <property type="match status" value="1"/>
</dbReference>
<dbReference type="Proteomes" id="UP001628156">
    <property type="component" value="Unassembled WGS sequence"/>
</dbReference>
<sequence>MESIVDFFTQLVSIGIPKPTAICEVKRFIGRKFDDRQVQGYIRQIYFLYEIVGADDGYCRIVLEPEFISATILKAIKIEIQRRLNISSSIVLKAVVTVSAYFDDSQKDVFGLIRLLAKPLAAVYAYGLDFKKSLMCLVFDLGGGMLDTTILENQENDFNFKAIGGSDCWTQCDIKKQLKYNLRKGVEKAKIALSTNLYCELDISELALKFSLYKIDDSDDDEELIISLDINDFEECNKKEFDKCMECIDEIMQKKGISISQIEEVILVGGNS</sequence>
<dbReference type="Gene3D" id="3.30.420.40">
    <property type="match status" value="3"/>
</dbReference>
<dbReference type="Gene3D" id="3.90.640.10">
    <property type="entry name" value="Actin, Chain A, domain 4"/>
    <property type="match status" value="1"/>
</dbReference>
<evidence type="ECO:0000256" key="2">
    <source>
        <dbReference type="ARBA" id="ARBA00022840"/>
    </source>
</evidence>
<dbReference type="Gene3D" id="3.30.30.30">
    <property type="match status" value="1"/>
</dbReference>
<dbReference type="EMBL" id="BAAFRS010000121">
    <property type="protein sequence ID" value="GAB1222831.1"/>
    <property type="molecule type" value="Genomic_DNA"/>
</dbReference>
<evidence type="ECO:0008006" key="5">
    <source>
        <dbReference type="Google" id="ProtNLM"/>
    </source>
</evidence>
<dbReference type="InterPro" id="IPR043129">
    <property type="entry name" value="ATPase_NBD"/>
</dbReference>